<dbReference type="GO" id="GO:0003735">
    <property type="term" value="F:structural constituent of ribosome"/>
    <property type="evidence" value="ECO:0007669"/>
    <property type="project" value="InterPro"/>
</dbReference>
<comment type="similarity">
    <text evidence="1 5">Belongs to the bacterial ribosomal protein bL27 family.</text>
</comment>
<dbReference type="PRINTS" id="PR00063">
    <property type="entry name" value="RIBOSOMALL27"/>
</dbReference>
<evidence type="ECO:0000313" key="8">
    <source>
        <dbReference type="Proteomes" id="UP000588158"/>
    </source>
</evidence>
<dbReference type="Gene3D" id="2.40.50.100">
    <property type="match status" value="1"/>
</dbReference>
<evidence type="ECO:0000256" key="4">
    <source>
        <dbReference type="ARBA" id="ARBA00035175"/>
    </source>
</evidence>
<evidence type="ECO:0000256" key="3">
    <source>
        <dbReference type="ARBA" id="ARBA00023274"/>
    </source>
</evidence>
<proteinExistence type="inferred from homology"/>
<dbReference type="PANTHER" id="PTHR15893">
    <property type="entry name" value="RIBOSOMAL PROTEIN L27"/>
    <property type="match status" value="1"/>
</dbReference>
<keyword evidence="3 5" id="KW-0687">Ribonucleoprotein</keyword>
<sequence length="84" mass="8891">MAHKKGASSSKNGRDSNAQRLGVKRFGGQVVGAGEIIVRQRGTSIHPGDGVGRGKDDTLFALTAGTVEFGRKRDRRVVSVVETV</sequence>
<dbReference type="Proteomes" id="UP000588158">
    <property type="component" value="Unassembled WGS sequence"/>
</dbReference>
<organism evidence="7 8">
    <name type="scientific">Brachybacterium aquaticum</name>
    <dbReference type="NCBI Taxonomy" id="1432564"/>
    <lineage>
        <taxon>Bacteria</taxon>
        <taxon>Bacillati</taxon>
        <taxon>Actinomycetota</taxon>
        <taxon>Actinomycetes</taxon>
        <taxon>Micrococcales</taxon>
        <taxon>Dermabacteraceae</taxon>
        <taxon>Brachybacterium</taxon>
    </lineage>
</organism>
<keyword evidence="8" id="KW-1185">Reference proteome</keyword>
<dbReference type="SUPFAM" id="SSF110324">
    <property type="entry name" value="Ribosomal L27 protein-like"/>
    <property type="match status" value="1"/>
</dbReference>
<dbReference type="GO" id="GO:0022625">
    <property type="term" value="C:cytosolic large ribosomal subunit"/>
    <property type="evidence" value="ECO:0007669"/>
    <property type="project" value="TreeGrafter"/>
</dbReference>
<dbReference type="GO" id="GO:0006412">
    <property type="term" value="P:translation"/>
    <property type="evidence" value="ECO:0007669"/>
    <property type="project" value="UniProtKB-UniRule"/>
</dbReference>
<dbReference type="HAMAP" id="MF_00539">
    <property type="entry name" value="Ribosomal_bL27"/>
    <property type="match status" value="1"/>
</dbReference>
<dbReference type="AlphaFoldDB" id="A0A841AD42"/>
<dbReference type="PANTHER" id="PTHR15893:SF0">
    <property type="entry name" value="LARGE RIBOSOMAL SUBUNIT PROTEIN BL27M"/>
    <property type="match status" value="1"/>
</dbReference>
<keyword evidence="2 5" id="KW-0689">Ribosomal protein</keyword>
<dbReference type="Pfam" id="PF01016">
    <property type="entry name" value="Ribosomal_L27"/>
    <property type="match status" value="1"/>
</dbReference>
<feature type="region of interest" description="Disordered" evidence="6">
    <location>
        <begin position="1"/>
        <end position="22"/>
    </location>
</feature>
<dbReference type="NCBIfam" id="TIGR00062">
    <property type="entry name" value="L27"/>
    <property type="match status" value="1"/>
</dbReference>
<evidence type="ECO:0000313" key="7">
    <source>
        <dbReference type="EMBL" id="MBB5831202.1"/>
    </source>
</evidence>
<name>A0A841AD42_9MICO</name>
<comment type="caution">
    <text evidence="7">The sequence shown here is derived from an EMBL/GenBank/DDBJ whole genome shotgun (WGS) entry which is preliminary data.</text>
</comment>
<evidence type="ECO:0000256" key="1">
    <source>
        <dbReference type="ARBA" id="ARBA00010797"/>
    </source>
</evidence>
<feature type="compositionally biased region" description="Polar residues" evidence="6">
    <location>
        <begin position="7"/>
        <end position="19"/>
    </location>
</feature>
<accession>A0A841AD42</accession>
<dbReference type="EMBL" id="JACHLZ010000001">
    <property type="protein sequence ID" value="MBB5831202.1"/>
    <property type="molecule type" value="Genomic_DNA"/>
</dbReference>
<evidence type="ECO:0000256" key="5">
    <source>
        <dbReference type="HAMAP-Rule" id="MF_00539"/>
    </source>
</evidence>
<evidence type="ECO:0000256" key="2">
    <source>
        <dbReference type="ARBA" id="ARBA00022980"/>
    </source>
</evidence>
<dbReference type="InterPro" id="IPR001684">
    <property type="entry name" value="Ribosomal_bL27"/>
</dbReference>
<protein>
    <recommendedName>
        <fullName evidence="4 5">Large ribosomal subunit protein bL27</fullName>
    </recommendedName>
</protein>
<gene>
    <name evidence="5" type="primary">rpmA</name>
    <name evidence="7" type="ORF">HNR70_001015</name>
</gene>
<dbReference type="RefSeq" id="WP_184324713.1">
    <property type="nucleotide sequence ID" value="NZ_JACHLZ010000001.1"/>
</dbReference>
<dbReference type="InterPro" id="IPR018261">
    <property type="entry name" value="Ribosomal_bL27_CS"/>
</dbReference>
<dbReference type="FunFam" id="2.40.50.100:FF:000020">
    <property type="entry name" value="50S ribosomal protein L27"/>
    <property type="match status" value="1"/>
</dbReference>
<reference evidence="7 8" key="1">
    <citation type="submission" date="2020-08" db="EMBL/GenBank/DDBJ databases">
        <title>Sequencing the genomes of 1000 actinobacteria strains.</title>
        <authorList>
            <person name="Klenk H.-P."/>
        </authorList>
    </citation>
    <scope>NUCLEOTIDE SEQUENCE [LARGE SCALE GENOMIC DNA]</scope>
    <source>
        <strain evidence="7 8">DSM 28796</strain>
    </source>
</reference>
<dbReference type="PROSITE" id="PS00831">
    <property type="entry name" value="RIBOSOMAL_L27"/>
    <property type="match status" value="1"/>
</dbReference>
<evidence type="ECO:0000256" key="6">
    <source>
        <dbReference type="SAM" id="MobiDB-lite"/>
    </source>
</evidence>